<feature type="domain" description="PNPLA" evidence="6">
    <location>
        <begin position="32"/>
        <end position="223"/>
    </location>
</feature>
<dbReference type="Gene3D" id="2.40.160.50">
    <property type="entry name" value="membrane protein fhac: a member of the omp85/tpsb transporter family"/>
    <property type="match status" value="1"/>
</dbReference>
<dbReference type="Gene3D" id="3.40.1090.10">
    <property type="entry name" value="Cytosolic phospholipase A2 catalytic domain"/>
    <property type="match status" value="1"/>
</dbReference>
<accession>A0A318KUI8</accession>
<dbReference type="InterPro" id="IPR016035">
    <property type="entry name" value="Acyl_Trfase/lysoPLipase"/>
</dbReference>
<sequence length="737" mass="79888">MIRRLLLSALIALGLLAPGAAPAADTPPRVGVVLGGGGARGFAHLGVLAELERLRIPIACMAGTSAGALIGGFYASGQSLAHIRATFERTDWDRVLSGQLNRADLPFKRKRDDYRNYFDLLTGFRDGSLRLPRAAVSSQHIDQLMRELGGNVLVDSFAQLPIPFQAVATDLLTGDAYVFDHGDLAIAQRASMAVPGLFEPVELDGRLLVDGGMARQLPVENLQGPNGCADVIIAIDVGTPSLKREDIRSFVDVLAQYTQIGVLQNVRQQEQKLDLNRDVLIRPMLGQYTAADFKAHHELAELGRLAVQPHVQALSRYSVSEADYARWQSTRLALRPTAPHIDTVTIAAGSDMAPAASLAALKPATGQPLDSAHLSRQLDQAYASGDFERVGYRLWREDNRTTLELMPQERSVAPNYLRMGLGLTSGTDGQNAFNLLFSHHRIWLNAWGGEWRTELAFGHSPGAHSEWYQPLGADRPLFMALSARIEQHPLRIYLPGGEQLGSLNVRRQAVQAELGWSLGASGEARLGVFRGSERAEREVGDPAQFESGRAAIAGLTASLTLDQFDRPKLPREGYLLHADMTRAFSVLGTEQPYTHLNSRLDWAQTLGADTLRATLKYARTFARERIAGDQHGLGGFLNVSGMGPNQLLGQETLFARLMGYRQIAALPSAIGGGLYAGVSLEAGRVRHALPGLYARQGWVPAASAYLVADSLLGPLFLGVGKATQSGLMGYLYLGSDF</sequence>
<dbReference type="PROSITE" id="PS51635">
    <property type="entry name" value="PNPLA"/>
    <property type="match status" value="1"/>
</dbReference>
<dbReference type="OrthoDB" id="5290098at2"/>
<dbReference type="RefSeq" id="WP_158281730.1">
    <property type="nucleotide sequence ID" value="NZ_QJKI01000004.1"/>
</dbReference>
<reference evidence="7 8" key="1">
    <citation type="submission" date="2018-05" db="EMBL/GenBank/DDBJ databases">
        <title>Genomic Encyclopedia of Type Strains, Phase IV (KMG-IV): sequencing the most valuable type-strain genomes for metagenomic binning, comparative biology and taxonomic classification.</title>
        <authorList>
            <person name="Goeker M."/>
        </authorList>
    </citation>
    <scope>NUCLEOTIDE SEQUENCE [LARGE SCALE GENOMIC DNA]</scope>
    <source>
        <strain evidence="7 8">DSM 29661</strain>
    </source>
</reference>
<keyword evidence="8" id="KW-1185">Reference proteome</keyword>
<comment type="caution">
    <text evidence="7">The sequence shown here is derived from an EMBL/GenBank/DDBJ whole genome shotgun (WGS) entry which is preliminary data.</text>
</comment>
<evidence type="ECO:0000259" key="6">
    <source>
        <dbReference type="PROSITE" id="PS51635"/>
    </source>
</evidence>
<dbReference type="GO" id="GO:0016787">
    <property type="term" value="F:hydrolase activity"/>
    <property type="evidence" value="ECO:0007669"/>
    <property type="project" value="UniProtKB-UniRule"/>
</dbReference>
<dbReference type="InterPro" id="IPR002641">
    <property type="entry name" value="PNPLA_dom"/>
</dbReference>
<evidence type="ECO:0000313" key="8">
    <source>
        <dbReference type="Proteomes" id="UP000247555"/>
    </source>
</evidence>
<dbReference type="Pfam" id="PF01734">
    <property type="entry name" value="Patatin"/>
    <property type="match status" value="1"/>
</dbReference>
<feature type="signal peptide" evidence="5">
    <location>
        <begin position="1"/>
        <end position="23"/>
    </location>
</feature>
<dbReference type="InterPro" id="IPR050301">
    <property type="entry name" value="NTE"/>
</dbReference>
<keyword evidence="1 4" id="KW-0378">Hydrolase</keyword>
<evidence type="ECO:0000256" key="5">
    <source>
        <dbReference type="SAM" id="SignalP"/>
    </source>
</evidence>
<feature type="short sequence motif" description="GXSXG" evidence="4">
    <location>
        <begin position="63"/>
        <end position="67"/>
    </location>
</feature>
<dbReference type="PANTHER" id="PTHR14226:SF29">
    <property type="entry name" value="NEUROPATHY TARGET ESTERASE SWS"/>
    <property type="match status" value="1"/>
</dbReference>
<keyword evidence="5" id="KW-0732">Signal</keyword>
<name>A0A318KUI8_9NEIS</name>
<proteinExistence type="predicted"/>
<dbReference type="Proteomes" id="UP000247555">
    <property type="component" value="Unassembled WGS sequence"/>
</dbReference>
<organism evidence="7 8">
    <name type="scientific">Rivihabitans pingtungensis</name>
    <dbReference type="NCBI Taxonomy" id="1054498"/>
    <lineage>
        <taxon>Bacteria</taxon>
        <taxon>Pseudomonadati</taxon>
        <taxon>Pseudomonadota</taxon>
        <taxon>Betaproteobacteria</taxon>
        <taxon>Neisseriales</taxon>
        <taxon>Aquaspirillaceae</taxon>
        <taxon>Rivihabitans</taxon>
    </lineage>
</organism>
<feature type="chain" id="PRO_5016347886" evidence="5">
    <location>
        <begin position="24"/>
        <end position="737"/>
    </location>
</feature>
<feature type="short sequence motif" description="GXGXXG" evidence="4">
    <location>
        <begin position="36"/>
        <end position="41"/>
    </location>
</feature>
<evidence type="ECO:0000256" key="1">
    <source>
        <dbReference type="ARBA" id="ARBA00022801"/>
    </source>
</evidence>
<dbReference type="AlphaFoldDB" id="A0A318KUI8"/>
<dbReference type="GO" id="GO:0016042">
    <property type="term" value="P:lipid catabolic process"/>
    <property type="evidence" value="ECO:0007669"/>
    <property type="project" value="UniProtKB-UniRule"/>
</dbReference>
<evidence type="ECO:0000313" key="7">
    <source>
        <dbReference type="EMBL" id="PXX80232.1"/>
    </source>
</evidence>
<dbReference type="SUPFAM" id="SSF52151">
    <property type="entry name" value="FabD/lysophospholipase-like"/>
    <property type="match status" value="1"/>
</dbReference>
<feature type="active site" description="Nucleophile" evidence="4">
    <location>
        <position position="65"/>
    </location>
</feature>
<evidence type="ECO:0000256" key="4">
    <source>
        <dbReference type="PROSITE-ProRule" id="PRU01161"/>
    </source>
</evidence>
<dbReference type="EMBL" id="QJKI01000004">
    <property type="protein sequence ID" value="PXX80232.1"/>
    <property type="molecule type" value="Genomic_DNA"/>
</dbReference>
<dbReference type="PANTHER" id="PTHR14226">
    <property type="entry name" value="NEUROPATHY TARGET ESTERASE/SWISS CHEESE D.MELANOGASTER"/>
    <property type="match status" value="1"/>
</dbReference>
<gene>
    <name evidence="7" type="ORF">DFR34_1043</name>
</gene>
<evidence type="ECO:0000256" key="2">
    <source>
        <dbReference type="ARBA" id="ARBA00022963"/>
    </source>
</evidence>
<protein>
    <submittedName>
        <fullName evidence="7">NTE family protein</fullName>
    </submittedName>
</protein>
<feature type="short sequence motif" description="DGA/G" evidence="4">
    <location>
        <begin position="210"/>
        <end position="212"/>
    </location>
</feature>
<keyword evidence="2 4" id="KW-0442">Lipid degradation</keyword>
<evidence type="ECO:0000256" key="3">
    <source>
        <dbReference type="ARBA" id="ARBA00023098"/>
    </source>
</evidence>
<feature type="active site" description="Proton acceptor" evidence="4">
    <location>
        <position position="210"/>
    </location>
</feature>
<keyword evidence="3 4" id="KW-0443">Lipid metabolism</keyword>